<dbReference type="EMBL" id="CP001600">
    <property type="protein sequence ID" value="ACR68905.1"/>
    <property type="molecule type" value="Genomic_DNA"/>
</dbReference>
<dbReference type="KEGG" id="eic:NT01EI_1724"/>
<dbReference type="AlphaFoldDB" id="C5BDY2"/>
<dbReference type="HOGENOM" id="CLU_3183047_0_0_6"/>
<accession>C5BDY2</accession>
<evidence type="ECO:0000313" key="1">
    <source>
        <dbReference type="EMBL" id="ACR68905.1"/>
    </source>
</evidence>
<protein>
    <submittedName>
        <fullName evidence="1">Uncharacterized protein</fullName>
    </submittedName>
</protein>
<organism evidence="1 2">
    <name type="scientific">Edwardsiella ictaluri (strain 93-146)</name>
    <dbReference type="NCBI Taxonomy" id="634503"/>
    <lineage>
        <taxon>Bacteria</taxon>
        <taxon>Pseudomonadati</taxon>
        <taxon>Pseudomonadota</taxon>
        <taxon>Gammaproteobacteria</taxon>
        <taxon>Enterobacterales</taxon>
        <taxon>Hafniaceae</taxon>
        <taxon>Edwardsiella</taxon>
    </lineage>
</organism>
<reference evidence="1 2" key="2">
    <citation type="journal article" date="2012" name="J. Bacteriol.">
        <title>Genome Sequence of Edwardsiella ictaluri 93-146, a Strain Associated with a Natural Channel Catfish Outbreak of Enteric Septicemia of Catfish.</title>
        <authorList>
            <person name="Williams M.L."/>
            <person name="Gillaspy A.F."/>
            <person name="Dyer D.W."/>
            <person name="Thune R.L."/>
            <person name="Waldbieser G.C."/>
            <person name="Schuster S.C."/>
            <person name="Gipson J."/>
            <person name="Zaitshik J."/>
            <person name="Landry C."/>
            <person name="Banes M.M."/>
            <person name="Lawrence M.L."/>
        </authorList>
    </citation>
    <scope>NUCLEOTIDE SEQUENCE [LARGE SCALE GENOMIC DNA]</scope>
    <source>
        <strain evidence="1 2">93-146</strain>
    </source>
</reference>
<gene>
    <name evidence="1" type="ordered locus">NT01EI_1724</name>
</gene>
<evidence type="ECO:0000313" key="2">
    <source>
        <dbReference type="Proteomes" id="UP000001485"/>
    </source>
</evidence>
<proteinExistence type="predicted"/>
<reference evidence="2" key="1">
    <citation type="submission" date="2009-03" db="EMBL/GenBank/DDBJ databases">
        <title>Complete genome sequence of Edwardsiella ictaluri 93-146.</title>
        <authorList>
            <person name="Williams M.L."/>
            <person name="Gillaspy A.F."/>
            <person name="Dyer D.W."/>
            <person name="Thune R.L."/>
            <person name="Waldbieser G.C."/>
            <person name="Schuster S.C."/>
            <person name="Gipson J."/>
            <person name="Zaitshik J."/>
            <person name="Landry C."/>
            <person name="Lawrence M.L."/>
        </authorList>
    </citation>
    <scope>NUCLEOTIDE SEQUENCE [LARGE SCALE GENOMIC DNA]</scope>
    <source>
        <strain evidence="2">93-146</strain>
    </source>
</reference>
<dbReference type="Proteomes" id="UP000001485">
    <property type="component" value="Chromosome"/>
</dbReference>
<sequence>MQSDFFAALIYPADIIFTDGLGVGQDPFHLGNGNSGGNGCTVVRSC</sequence>
<name>C5BDY2_EDWI9</name>